<accession>A0A9D4T6F5</accession>
<name>A0A9D4T6F5_RHISA</name>
<reference evidence="1" key="2">
    <citation type="submission" date="2021-09" db="EMBL/GenBank/DDBJ databases">
        <authorList>
            <person name="Jia N."/>
            <person name="Wang J."/>
            <person name="Shi W."/>
            <person name="Du L."/>
            <person name="Sun Y."/>
            <person name="Zhan W."/>
            <person name="Jiang J."/>
            <person name="Wang Q."/>
            <person name="Zhang B."/>
            <person name="Ji P."/>
            <person name="Sakyi L.B."/>
            <person name="Cui X."/>
            <person name="Yuan T."/>
            <person name="Jiang B."/>
            <person name="Yang W."/>
            <person name="Lam T.T.-Y."/>
            <person name="Chang Q."/>
            <person name="Ding S."/>
            <person name="Wang X."/>
            <person name="Zhu J."/>
            <person name="Ruan X."/>
            <person name="Zhao L."/>
            <person name="Wei J."/>
            <person name="Que T."/>
            <person name="Du C."/>
            <person name="Cheng J."/>
            <person name="Dai P."/>
            <person name="Han X."/>
            <person name="Huang E."/>
            <person name="Gao Y."/>
            <person name="Liu J."/>
            <person name="Shao H."/>
            <person name="Ye R."/>
            <person name="Li L."/>
            <person name="Wei W."/>
            <person name="Wang X."/>
            <person name="Wang C."/>
            <person name="Huo Q."/>
            <person name="Li W."/>
            <person name="Guo W."/>
            <person name="Chen H."/>
            <person name="Chen S."/>
            <person name="Zhou L."/>
            <person name="Zhou L."/>
            <person name="Ni X."/>
            <person name="Tian J."/>
            <person name="Zhou Y."/>
            <person name="Sheng Y."/>
            <person name="Liu T."/>
            <person name="Pan Y."/>
            <person name="Xia L."/>
            <person name="Li J."/>
            <person name="Zhao F."/>
            <person name="Cao W."/>
        </authorList>
    </citation>
    <scope>NUCLEOTIDE SEQUENCE</scope>
    <source>
        <strain evidence="1">Rsan-2018</strain>
        <tissue evidence="1">Larvae</tissue>
    </source>
</reference>
<reference evidence="1" key="1">
    <citation type="journal article" date="2020" name="Cell">
        <title>Large-Scale Comparative Analyses of Tick Genomes Elucidate Their Genetic Diversity and Vector Capacities.</title>
        <authorList>
            <consortium name="Tick Genome and Microbiome Consortium (TIGMIC)"/>
            <person name="Jia N."/>
            <person name="Wang J."/>
            <person name="Shi W."/>
            <person name="Du L."/>
            <person name="Sun Y."/>
            <person name="Zhan W."/>
            <person name="Jiang J.F."/>
            <person name="Wang Q."/>
            <person name="Zhang B."/>
            <person name="Ji P."/>
            <person name="Bell-Sakyi L."/>
            <person name="Cui X.M."/>
            <person name="Yuan T.T."/>
            <person name="Jiang B.G."/>
            <person name="Yang W.F."/>
            <person name="Lam T.T."/>
            <person name="Chang Q.C."/>
            <person name="Ding S.J."/>
            <person name="Wang X.J."/>
            <person name="Zhu J.G."/>
            <person name="Ruan X.D."/>
            <person name="Zhao L."/>
            <person name="Wei J.T."/>
            <person name="Ye R.Z."/>
            <person name="Que T.C."/>
            <person name="Du C.H."/>
            <person name="Zhou Y.H."/>
            <person name="Cheng J.X."/>
            <person name="Dai P.F."/>
            <person name="Guo W.B."/>
            <person name="Han X.H."/>
            <person name="Huang E.J."/>
            <person name="Li L.F."/>
            <person name="Wei W."/>
            <person name="Gao Y.C."/>
            <person name="Liu J.Z."/>
            <person name="Shao H.Z."/>
            <person name="Wang X."/>
            <person name="Wang C.C."/>
            <person name="Yang T.C."/>
            <person name="Huo Q.B."/>
            <person name="Li W."/>
            <person name="Chen H.Y."/>
            <person name="Chen S.E."/>
            <person name="Zhou L.G."/>
            <person name="Ni X.B."/>
            <person name="Tian J.H."/>
            <person name="Sheng Y."/>
            <person name="Liu T."/>
            <person name="Pan Y.S."/>
            <person name="Xia L.Y."/>
            <person name="Li J."/>
            <person name="Zhao F."/>
            <person name="Cao W.C."/>
        </authorList>
    </citation>
    <scope>NUCLEOTIDE SEQUENCE</scope>
    <source>
        <strain evidence="1">Rsan-2018</strain>
    </source>
</reference>
<dbReference type="PANTHER" id="PTHR47526:SF4">
    <property type="entry name" value="SWIM-TYPE DOMAIN-CONTAINING PROTEIN"/>
    <property type="match status" value="1"/>
</dbReference>
<proteinExistence type="predicted"/>
<dbReference type="AlphaFoldDB" id="A0A9D4T6F5"/>
<dbReference type="EMBL" id="JABSTV010001247">
    <property type="protein sequence ID" value="KAH7973215.1"/>
    <property type="molecule type" value="Genomic_DNA"/>
</dbReference>
<protein>
    <submittedName>
        <fullName evidence="1">Uncharacterized protein</fullName>
    </submittedName>
</protein>
<dbReference type="VEuPathDB" id="VectorBase:RSAN_050199"/>
<comment type="caution">
    <text evidence="1">The sequence shown here is derived from an EMBL/GenBank/DDBJ whole genome shotgun (WGS) entry which is preliminary data.</text>
</comment>
<sequence length="114" mass="12756">MAIENVHALCPSYFEELVGPTRVRYRAKIEMCDGIDPYELRISKEDASDVDLLPAVTHGDIVNYLVLSTSHVTLQQMKAYKSLDGHNYFTSGWVKSIAAKQLPSQRVVVLSEVS</sequence>
<organism evidence="1 2">
    <name type="scientific">Rhipicephalus sanguineus</name>
    <name type="common">Brown dog tick</name>
    <name type="synonym">Ixodes sanguineus</name>
    <dbReference type="NCBI Taxonomy" id="34632"/>
    <lineage>
        <taxon>Eukaryota</taxon>
        <taxon>Metazoa</taxon>
        <taxon>Ecdysozoa</taxon>
        <taxon>Arthropoda</taxon>
        <taxon>Chelicerata</taxon>
        <taxon>Arachnida</taxon>
        <taxon>Acari</taxon>
        <taxon>Parasitiformes</taxon>
        <taxon>Ixodida</taxon>
        <taxon>Ixodoidea</taxon>
        <taxon>Ixodidae</taxon>
        <taxon>Rhipicephalinae</taxon>
        <taxon>Rhipicephalus</taxon>
        <taxon>Rhipicephalus</taxon>
    </lineage>
</organism>
<dbReference type="PANTHER" id="PTHR47526">
    <property type="entry name" value="ATP-DEPENDENT DNA HELICASE"/>
    <property type="match status" value="1"/>
</dbReference>
<gene>
    <name evidence="1" type="ORF">HPB52_023173</name>
</gene>
<evidence type="ECO:0000313" key="1">
    <source>
        <dbReference type="EMBL" id="KAH7973215.1"/>
    </source>
</evidence>
<evidence type="ECO:0000313" key="2">
    <source>
        <dbReference type="Proteomes" id="UP000821837"/>
    </source>
</evidence>
<dbReference type="Proteomes" id="UP000821837">
    <property type="component" value="Chromosome 11"/>
</dbReference>
<keyword evidence="2" id="KW-1185">Reference proteome</keyword>